<evidence type="ECO:0000256" key="4">
    <source>
        <dbReference type="ARBA" id="ARBA00019048"/>
    </source>
</evidence>
<dbReference type="PIRSF" id="PIRSF000806">
    <property type="entry name" value="UDPGP"/>
    <property type="match status" value="1"/>
</dbReference>
<evidence type="ECO:0000256" key="8">
    <source>
        <dbReference type="ARBA" id="ARBA00047432"/>
    </source>
</evidence>
<gene>
    <name evidence="13" type="primary">LOC115889286</name>
</gene>
<dbReference type="Proteomes" id="UP000504635">
    <property type="component" value="Unplaced"/>
</dbReference>
<comment type="catalytic activity">
    <reaction evidence="8">
        <text>alpha-D-glucose 1-phosphate + UTP + H(+) = UDP-alpha-D-glucose + diphosphate</text>
        <dbReference type="Rhea" id="RHEA:19889"/>
        <dbReference type="ChEBI" id="CHEBI:15378"/>
        <dbReference type="ChEBI" id="CHEBI:33019"/>
        <dbReference type="ChEBI" id="CHEBI:46398"/>
        <dbReference type="ChEBI" id="CHEBI:58601"/>
        <dbReference type="ChEBI" id="CHEBI:58885"/>
        <dbReference type="EC" id="2.7.7.9"/>
    </reaction>
    <physiologicalReaction direction="left-to-right" evidence="8">
        <dbReference type="Rhea" id="RHEA:19890"/>
    </physiologicalReaction>
</comment>
<dbReference type="FunFam" id="2.160.10.10:FF:000001">
    <property type="entry name" value="UTP--glucose-1-phosphate uridylyltransferase"/>
    <property type="match status" value="1"/>
</dbReference>
<evidence type="ECO:0000256" key="1">
    <source>
        <dbReference type="ARBA" id="ARBA00010401"/>
    </source>
</evidence>
<feature type="binding site" evidence="11">
    <location>
        <position position="164"/>
    </location>
    <ligand>
        <name>UTP</name>
        <dbReference type="ChEBI" id="CHEBI:46398"/>
    </ligand>
</feature>
<evidence type="ECO:0000313" key="13">
    <source>
        <dbReference type="RefSeq" id="XP_030765092.1"/>
    </source>
</evidence>
<feature type="binding site" evidence="11">
    <location>
        <position position="431"/>
    </location>
    <ligand>
        <name>UTP</name>
        <dbReference type="ChEBI" id="CHEBI:46398"/>
    </ligand>
</feature>
<dbReference type="Pfam" id="PF01704">
    <property type="entry name" value="UDPGP"/>
    <property type="match status" value="1"/>
</dbReference>
<evidence type="ECO:0000256" key="9">
    <source>
        <dbReference type="PIRNR" id="PIRNR000806"/>
    </source>
</evidence>
<dbReference type="GO" id="GO:0003983">
    <property type="term" value="F:UTP:glucose-1-phosphate uridylyltransferase activity"/>
    <property type="evidence" value="ECO:0007669"/>
    <property type="project" value="UniProtKB-EC"/>
</dbReference>
<dbReference type="GeneID" id="115889286"/>
<comment type="function">
    <text evidence="7">UTP--glucose-1-phosphate uridylyltransferase catalyzing the conversion of glucose-1-phosphate into UDP-glucose, a crucial precursor for the production of glycogen.</text>
</comment>
<dbReference type="OrthoDB" id="932129at2759"/>
<dbReference type="FunFam" id="3.90.550.10:FF:000002">
    <property type="entry name" value="UTP--glucose-1-phosphate uridylyltransferase"/>
    <property type="match status" value="1"/>
</dbReference>
<dbReference type="EC" id="2.7.7.9" evidence="3 9"/>
<dbReference type="InParanoid" id="A0A6J2YP08"/>
<dbReference type="SUPFAM" id="SSF53448">
    <property type="entry name" value="Nucleotide-diphospho-sugar transferases"/>
    <property type="match status" value="1"/>
</dbReference>
<accession>A0A6J2YP08</accession>
<dbReference type="InterPro" id="IPR029044">
    <property type="entry name" value="Nucleotide-diphossugar_trans"/>
</dbReference>
<comment type="similarity">
    <text evidence="1 9">Belongs to the UDPGP type 1 family.</text>
</comment>
<evidence type="ECO:0000256" key="10">
    <source>
        <dbReference type="PIRSR" id="PIRSR000806-1"/>
    </source>
</evidence>
<feature type="binding site" evidence="11">
    <location>
        <position position="227"/>
    </location>
    <ligand>
        <name>UTP</name>
        <dbReference type="ChEBI" id="CHEBI:46398"/>
    </ligand>
</feature>
<organism evidence="12 13">
    <name type="scientific">Sitophilus oryzae</name>
    <name type="common">Rice weevil</name>
    <name type="synonym">Curculio oryzae</name>
    <dbReference type="NCBI Taxonomy" id="7048"/>
    <lineage>
        <taxon>Eukaryota</taxon>
        <taxon>Metazoa</taxon>
        <taxon>Ecdysozoa</taxon>
        <taxon>Arthropoda</taxon>
        <taxon>Hexapoda</taxon>
        <taxon>Insecta</taxon>
        <taxon>Pterygota</taxon>
        <taxon>Neoptera</taxon>
        <taxon>Endopterygota</taxon>
        <taxon>Coleoptera</taxon>
        <taxon>Polyphaga</taxon>
        <taxon>Cucujiformia</taxon>
        <taxon>Curculionidae</taxon>
        <taxon>Dryophthorinae</taxon>
        <taxon>Sitophilus</taxon>
    </lineage>
</organism>
<evidence type="ECO:0000256" key="11">
    <source>
        <dbReference type="PIRSR" id="PIRSR000806-2"/>
    </source>
</evidence>
<evidence type="ECO:0000256" key="2">
    <source>
        <dbReference type="ARBA" id="ARBA00011823"/>
    </source>
</evidence>
<evidence type="ECO:0000313" key="12">
    <source>
        <dbReference type="Proteomes" id="UP000504635"/>
    </source>
</evidence>
<evidence type="ECO:0000256" key="5">
    <source>
        <dbReference type="ARBA" id="ARBA00022679"/>
    </source>
</evidence>
<feature type="binding site" evidence="11">
    <location>
        <position position="258"/>
    </location>
    <ligand>
        <name>UTP</name>
        <dbReference type="ChEBI" id="CHEBI:46398"/>
    </ligand>
</feature>
<protein>
    <recommendedName>
        <fullName evidence="4 9">UTP--glucose-1-phosphate uridylyltransferase</fullName>
        <ecNumber evidence="3 9">2.7.7.9</ecNumber>
    </recommendedName>
</protein>
<dbReference type="Gene3D" id="2.160.10.10">
    <property type="entry name" value="Hexapeptide repeat proteins"/>
    <property type="match status" value="1"/>
</dbReference>
<dbReference type="PANTHER" id="PTHR43511">
    <property type="match status" value="1"/>
</dbReference>
<dbReference type="UniPathway" id="UPA00164"/>
<dbReference type="GO" id="GO:0006011">
    <property type="term" value="P:UDP-alpha-D-glucose metabolic process"/>
    <property type="evidence" value="ECO:0007669"/>
    <property type="project" value="UniProtKB-UniRule"/>
</dbReference>
<dbReference type="Gene3D" id="3.90.550.10">
    <property type="entry name" value="Spore Coat Polysaccharide Biosynthesis Protein SpsA, Chain A"/>
    <property type="match status" value="1"/>
</dbReference>
<proteinExistence type="inferred from homology"/>
<evidence type="ECO:0000256" key="7">
    <source>
        <dbReference type="ARBA" id="ARBA00023579"/>
    </source>
</evidence>
<dbReference type="InterPro" id="IPR016267">
    <property type="entry name" value="UDPGP_trans"/>
</dbReference>
<dbReference type="KEGG" id="soy:115889286"/>
<feature type="binding site" evidence="10">
    <location>
        <position position="259"/>
    </location>
    <ligand>
        <name>substrate</name>
    </ligand>
</feature>
<name>A0A6J2YP08_SITOR</name>
<keyword evidence="12" id="KW-1185">Reference proteome</keyword>
<dbReference type="AlphaFoldDB" id="A0A6J2YP08"/>
<evidence type="ECO:0000256" key="6">
    <source>
        <dbReference type="ARBA" id="ARBA00022695"/>
    </source>
</evidence>
<keyword evidence="6 9" id="KW-0548">Nucleotidyltransferase</keyword>
<reference evidence="13" key="1">
    <citation type="submission" date="2025-08" db="UniProtKB">
        <authorList>
            <consortium name="RefSeq"/>
        </authorList>
    </citation>
    <scope>IDENTIFICATION</scope>
    <source>
        <tissue evidence="13">Gonads</tissue>
    </source>
</reference>
<dbReference type="FunCoup" id="A0A6J2YP08">
    <property type="interactions" value="1344"/>
</dbReference>
<evidence type="ECO:0000256" key="3">
    <source>
        <dbReference type="ARBA" id="ARBA00012415"/>
    </source>
</evidence>
<dbReference type="RefSeq" id="XP_030765092.1">
    <property type="nucleotide sequence ID" value="XM_030909232.1"/>
</dbReference>
<sequence>MERKCLDCKNVTKTTQNVTNTDNKSTNVDLKQFTKNVPFLLDSLVKGHNRTGSDSKQFLAATKRDALLLLQKELDNLANTIQGVKKEHVKKEFEGFSELFRRFLDESGPSLDWNKIEKLPPDAVIDYTTLQIPTADILHEMLNKLVVVKLNGGLGTSMGCYGPKSVITVRNDLTFLDLTVQQIEHLNKTYKVNVPLVLMNSFNTDEDTEKVIRKYKNLNIEIHTFNQSCYPRINRDSLMPIAKSAQIDDNLEAWYPPGHGDFYLSFQNSGLLDKFVAEGRDYCFISNIDNLGATVDLRILNVLLNSNDKNPEFVMEVTDKTKADVKGGTLIHYENRLRLLEIAQVPKEHVEDFKSVKTFKFFNTNNLWIKLSAIQRVVREDSLNLEIIVNNKILEKGLNIIQLETAVGAAMKSFRNGIGINVPRSRFLPVKKTSDLLLVMSNLYNLKHGSLLMSPQRMFPTTPLVKLGDNHFSKVQEFLNRFANIPDLLELDHLTVSGDVTFGRGVSFKGTVIIIANHGDRIDIPSGAILENKIVSGNMRILDH</sequence>
<dbReference type="GO" id="GO:0005978">
    <property type="term" value="P:glycogen biosynthetic process"/>
    <property type="evidence" value="ECO:0007669"/>
    <property type="project" value="UniProtKB-UniPathway"/>
</dbReference>
<dbReference type="CDD" id="cd00897">
    <property type="entry name" value="UGPase_euk"/>
    <property type="match status" value="1"/>
</dbReference>
<feature type="binding site" evidence="11">
    <location>
        <position position="289"/>
    </location>
    <ligand>
        <name>UTP</name>
        <dbReference type="ChEBI" id="CHEBI:46398"/>
    </ligand>
</feature>
<comment type="subunit">
    <text evidence="2">Homooctamer.</text>
</comment>
<keyword evidence="5 9" id="KW-0808">Transferase</keyword>
<dbReference type="InterPro" id="IPR002618">
    <property type="entry name" value="UDPGP_fam"/>
</dbReference>